<reference evidence="6 7" key="1">
    <citation type="journal article" date="2012" name="J. Bacteriol.">
        <title>Genome of Bacillus macauensis ZFHKF-1, a Long-Chain-Forming Bacterium.</title>
        <authorList>
            <person name="Cai L."/>
            <person name="Zhang T."/>
        </authorList>
    </citation>
    <scope>NUCLEOTIDE SEQUENCE [LARGE SCALE GENOMIC DNA]</scope>
    <source>
        <strain evidence="6 7">ZFHKF-1</strain>
    </source>
</reference>
<dbReference type="Gene3D" id="3.30.9.10">
    <property type="entry name" value="D-Amino Acid Oxidase, subunit A, domain 2"/>
    <property type="match status" value="1"/>
</dbReference>
<dbReference type="GO" id="GO:0016491">
    <property type="term" value="F:oxidoreductase activity"/>
    <property type="evidence" value="ECO:0007669"/>
    <property type="project" value="UniProtKB-KW"/>
</dbReference>
<evidence type="ECO:0000313" key="6">
    <source>
        <dbReference type="EMBL" id="EIT86731.1"/>
    </source>
</evidence>
<organism evidence="6 7">
    <name type="scientific">Fictibacillus macauensis ZFHKF-1</name>
    <dbReference type="NCBI Taxonomy" id="1196324"/>
    <lineage>
        <taxon>Bacteria</taxon>
        <taxon>Bacillati</taxon>
        <taxon>Bacillota</taxon>
        <taxon>Bacilli</taxon>
        <taxon>Bacillales</taxon>
        <taxon>Fictibacillaceae</taxon>
        <taxon>Fictibacillus</taxon>
    </lineage>
</organism>
<keyword evidence="7" id="KW-1185">Reference proteome</keyword>
<dbReference type="AlphaFoldDB" id="I8J4M7"/>
<dbReference type="eggNOG" id="COG0665">
    <property type="taxonomic scope" value="Bacteria"/>
</dbReference>
<evidence type="ECO:0000256" key="4">
    <source>
        <dbReference type="ARBA" id="ARBA00023002"/>
    </source>
</evidence>
<dbReference type="Pfam" id="PF01266">
    <property type="entry name" value="DAO"/>
    <property type="match status" value="1"/>
</dbReference>
<dbReference type="GO" id="GO:0005737">
    <property type="term" value="C:cytoplasm"/>
    <property type="evidence" value="ECO:0007669"/>
    <property type="project" value="TreeGrafter"/>
</dbReference>
<dbReference type="RefSeq" id="WP_007200926.1">
    <property type="nucleotide sequence ID" value="NZ_AKKV01000020.1"/>
</dbReference>
<keyword evidence="4" id="KW-0560">Oxidoreductase</keyword>
<dbReference type="EMBL" id="AKKV01000020">
    <property type="protein sequence ID" value="EIT86731.1"/>
    <property type="molecule type" value="Genomic_DNA"/>
</dbReference>
<evidence type="ECO:0000256" key="2">
    <source>
        <dbReference type="ARBA" id="ARBA00009410"/>
    </source>
</evidence>
<dbReference type="PATRIC" id="fig|1196324.3.peg.839"/>
<comment type="cofactor">
    <cofactor evidence="1">
        <name>FAD</name>
        <dbReference type="ChEBI" id="CHEBI:57692"/>
    </cofactor>
</comment>
<dbReference type="InterPro" id="IPR006076">
    <property type="entry name" value="FAD-dep_OxRdtase"/>
</dbReference>
<dbReference type="PANTHER" id="PTHR13847:SF286">
    <property type="entry name" value="D-AMINO ACID DEHYDROGENASE"/>
    <property type="match status" value="1"/>
</dbReference>
<feature type="domain" description="FAD dependent oxidoreductase" evidence="5">
    <location>
        <begin position="3"/>
        <end position="351"/>
    </location>
</feature>
<sequence length="378" mass="40271">MKKVIVIGAGILGASTAYQLVKKGADVTVIDATKPGGATAAAAGIICPWLSQRRNKAWYTLARNGAAFYPSLMNQLQKDGEHDTGYEQVGALHLSPLENKADLAAERATHRREEAPLIGEVTRLSGQEAQVKFPLLASELPAVFVSGAARVDGRALQQSLLRAAQKNGATFIQGEAHLIVENERVRGVTVDHTTLEAETVIVCAGAWSRSLFTPLGLDLDVTYQKAQIAHFHTDEATDQWPVIMPPGDQYLLAFANGRLVAGATHENDVSLHNTATTVGGLHEVFTKALTIAPGLEQATFIESRTGFRPFMPGFLPMFGNVDGIEGLLAGNGLGASGLTMGPYIGEQLARLALDETPDLDLSPYSLTPAITQKKKPSA</sequence>
<dbReference type="SUPFAM" id="SSF51905">
    <property type="entry name" value="FAD/NAD(P)-binding domain"/>
    <property type="match status" value="1"/>
</dbReference>
<dbReference type="OrthoDB" id="9805337at2"/>
<dbReference type="Gene3D" id="3.50.50.60">
    <property type="entry name" value="FAD/NAD(P)-binding domain"/>
    <property type="match status" value="1"/>
</dbReference>
<evidence type="ECO:0000259" key="5">
    <source>
        <dbReference type="Pfam" id="PF01266"/>
    </source>
</evidence>
<evidence type="ECO:0000313" key="7">
    <source>
        <dbReference type="Proteomes" id="UP000004080"/>
    </source>
</evidence>
<comment type="similarity">
    <text evidence="2">Belongs to the DadA oxidoreductase family.</text>
</comment>
<dbReference type="InterPro" id="IPR036188">
    <property type="entry name" value="FAD/NAD-bd_sf"/>
</dbReference>
<proteinExistence type="inferred from homology"/>
<dbReference type="STRING" id="1196324.A374_04134"/>
<dbReference type="SUPFAM" id="SSF54373">
    <property type="entry name" value="FAD-linked reductases, C-terminal domain"/>
    <property type="match status" value="1"/>
</dbReference>
<protein>
    <submittedName>
        <fullName evidence="6">Putative oxidoreductase yurR</fullName>
    </submittedName>
</protein>
<evidence type="ECO:0000256" key="1">
    <source>
        <dbReference type="ARBA" id="ARBA00001974"/>
    </source>
</evidence>
<gene>
    <name evidence="6" type="ORF">A374_04134</name>
</gene>
<comment type="caution">
    <text evidence="6">The sequence shown here is derived from an EMBL/GenBank/DDBJ whole genome shotgun (WGS) entry which is preliminary data.</text>
</comment>
<accession>I8J4M7</accession>
<evidence type="ECO:0000256" key="3">
    <source>
        <dbReference type="ARBA" id="ARBA00022630"/>
    </source>
</evidence>
<keyword evidence="3" id="KW-0285">Flavoprotein</keyword>
<dbReference type="PANTHER" id="PTHR13847">
    <property type="entry name" value="SARCOSINE DEHYDROGENASE-RELATED"/>
    <property type="match status" value="1"/>
</dbReference>
<dbReference type="Proteomes" id="UP000004080">
    <property type="component" value="Unassembled WGS sequence"/>
</dbReference>
<name>I8J4M7_9BACL</name>